<evidence type="ECO:0000256" key="5">
    <source>
        <dbReference type="ARBA" id="ARBA00023049"/>
    </source>
</evidence>
<gene>
    <name evidence="9" type="ORF">NCER_101298</name>
</gene>
<dbReference type="Proteomes" id="UP000009082">
    <property type="component" value="Unassembled WGS sequence"/>
</dbReference>
<keyword evidence="1 6" id="KW-0645">Protease</keyword>
<evidence type="ECO:0000259" key="8">
    <source>
        <dbReference type="Pfam" id="PF01435"/>
    </source>
</evidence>
<dbReference type="KEGG" id="nce:NCER_101298"/>
<keyword evidence="7" id="KW-0472">Membrane</keyword>
<accession>C4V9P5</accession>
<protein>
    <recommendedName>
        <fullName evidence="8">Peptidase M48 domain-containing protein</fullName>
    </recommendedName>
</protein>
<feature type="transmembrane region" description="Helical" evidence="7">
    <location>
        <begin position="133"/>
        <end position="151"/>
    </location>
</feature>
<comment type="similarity">
    <text evidence="6">Belongs to the peptidase M48 family.</text>
</comment>
<dbReference type="GO" id="GO:0046872">
    <property type="term" value="F:metal ion binding"/>
    <property type="evidence" value="ECO:0007669"/>
    <property type="project" value="UniProtKB-KW"/>
</dbReference>
<dbReference type="EMBL" id="ACOL01000123">
    <property type="protein sequence ID" value="EEQ82056.1"/>
    <property type="molecule type" value="Genomic_DNA"/>
</dbReference>
<evidence type="ECO:0000313" key="10">
    <source>
        <dbReference type="Proteomes" id="UP000009082"/>
    </source>
</evidence>
<evidence type="ECO:0000313" key="9">
    <source>
        <dbReference type="EMBL" id="EEQ82056.1"/>
    </source>
</evidence>
<reference evidence="10" key="1">
    <citation type="journal article" date="2009" name="PLoS Pathog.">
        <title>Genomic analyses of the microsporidian Nosema ceranae, an emergent pathogen of honey bees.</title>
        <authorList>
            <person name="Cornman R.S."/>
            <person name="Chen Y.P."/>
            <person name="Schatz M.C."/>
            <person name="Street C."/>
            <person name="Zhao Y."/>
            <person name="Desany B."/>
            <person name="Egholm M."/>
            <person name="Hutchison S."/>
            <person name="Pettis J.S."/>
            <person name="Lipkin W.I."/>
            <person name="Evans J.D."/>
        </authorList>
    </citation>
    <scope>NUCLEOTIDE SEQUENCE [LARGE SCALE GENOMIC DNA]</scope>
    <source>
        <strain evidence="10">BRL01</strain>
    </source>
</reference>
<dbReference type="Pfam" id="PF01435">
    <property type="entry name" value="Peptidase_M48"/>
    <property type="match status" value="1"/>
</dbReference>
<keyword evidence="3 6" id="KW-0378">Hydrolase</keyword>
<feature type="transmembrane region" description="Helical" evidence="7">
    <location>
        <begin position="49"/>
        <end position="68"/>
    </location>
</feature>
<keyword evidence="2" id="KW-0479">Metal-binding</keyword>
<comment type="cofactor">
    <cofactor evidence="6">
        <name>Zn(2+)</name>
        <dbReference type="ChEBI" id="CHEBI:29105"/>
    </cofactor>
    <text evidence="6">Binds 1 zinc ion per subunit.</text>
</comment>
<keyword evidence="7" id="KW-1133">Transmembrane helix</keyword>
<keyword evidence="4 6" id="KW-0862">Zinc</keyword>
<dbReference type="OrthoDB" id="360839at2759"/>
<keyword evidence="5 6" id="KW-0482">Metalloprotease</keyword>
<dbReference type="InterPro" id="IPR001915">
    <property type="entry name" value="Peptidase_M48"/>
</dbReference>
<evidence type="ECO:0000256" key="3">
    <source>
        <dbReference type="ARBA" id="ARBA00022801"/>
    </source>
</evidence>
<feature type="domain" description="Peptidase M48" evidence="8">
    <location>
        <begin position="209"/>
        <end position="382"/>
    </location>
</feature>
<dbReference type="VEuPathDB" id="MicrosporidiaDB:NCER_101298"/>
<dbReference type="AlphaFoldDB" id="C4V9P5"/>
<evidence type="ECO:0000256" key="6">
    <source>
        <dbReference type="RuleBase" id="RU003983"/>
    </source>
</evidence>
<dbReference type="HOGENOM" id="CLU_719794_0_0_1"/>
<feature type="transmembrane region" description="Helical" evidence="7">
    <location>
        <begin position="6"/>
        <end position="28"/>
    </location>
</feature>
<evidence type="ECO:0000256" key="1">
    <source>
        <dbReference type="ARBA" id="ARBA00022670"/>
    </source>
</evidence>
<evidence type="ECO:0000256" key="2">
    <source>
        <dbReference type="ARBA" id="ARBA00022723"/>
    </source>
</evidence>
<organism evidence="10">
    <name type="scientific">Vairimorpha ceranae (strain BRL01)</name>
    <name type="common">Microsporidian parasite</name>
    <name type="synonym">Nosema ceranae</name>
    <dbReference type="NCBI Taxonomy" id="578460"/>
    <lineage>
        <taxon>Eukaryota</taxon>
        <taxon>Fungi</taxon>
        <taxon>Fungi incertae sedis</taxon>
        <taxon>Microsporidia</taxon>
        <taxon>Nosematidae</taxon>
        <taxon>Vairimorpha</taxon>
    </lineage>
</organism>
<dbReference type="InParanoid" id="C4V9P5"/>
<evidence type="ECO:0000256" key="7">
    <source>
        <dbReference type="SAM" id="Phobius"/>
    </source>
</evidence>
<dbReference type="GO" id="GO:0006508">
    <property type="term" value="P:proteolysis"/>
    <property type="evidence" value="ECO:0007669"/>
    <property type="project" value="UniProtKB-KW"/>
</dbReference>
<proteinExistence type="inferred from homology"/>
<evidence type="ECO:0000256" key="4">
    <source>
        <dbReference type="ARBA" id="ARBA00022833"/>
    </source>
</evidence>
<dbReference type="GO" id="GO:0004222">
    <property type="term" value="F:metalloendopeptidase activity"/>
    <property type="evidence" value="ECO:0007669"/>
    <property type="project" value="InterPro"/>
</dbReference>
<name>C4V9P5_VAIC1</name>
<sequence>MYKYFLYSYILFFVMIVSHELIYVAYTTKPSYYSTELFLGIKRNHLNSVRLQLFKFVMYLFVIALLFYKRNENILNLKHNNFNNTTSSGSQVTKICNLIYNFYIYFKNVLEEQNILIAMILLYIGFGYDNKKIVNVILAFLEYFILYRSIIKNRYFVIFVFLRNEWFYRTWWGSIGAKVIDICTKDKLPKEIINFIEGRGFVLNVRDVESAECNIFVVSNLKSATIFVFKKVYNLMSREEFLSLLYHEVGHIVTYTCLKKTVINLLIISIPSLSFTRYFSKPTTTSYLKTLTKIDITELILRILGCGFIFFGQAYESIQFLFTFFDEIKADKFSVGMYPREYLKQGIMKICMEKRSVYDCSLLYNLFLTSHPALKRRLRMIEDY</sequence>
<keyword evidence="7" id="KW-0812">Transmembrane</keyword>